<comment type="caution">
    <text evidence="8">The sequence shown here is derived from an EMBL/GenBank/DDBJ whole genome shotgun (WGS) entry which is preliminary data.</text>
</comment>
<feature type="domain" description="Protein kinase" evidence="7">
    <location>
        <begin position="1"/>
        <end position="74"/>
    </location>
</feature>
<dbReference type="PANTHER" id="PTHR24349">
    <property type="entry name" value="SERINE/THREONINE-PROTEIN KINASE"/>
    <property type="match status" value="1"/>
</dbReference>
<evidence type="ECO:0000313" key="8">
    <source>
        <dbReference type="EMBL" id="KAK4258742.1"/>
    </source>
</evidence>
<keyword evidence="6" id="KW-0067">ATP-binding</keyword>
<dbReference type="GO" id="GO:0004674">
    <property type="term" value="F:protein serine/threonine kinase activity"/>
    <property type="evidence" value="ECO:0007669"/>
    <property type="project" value="UniProtKB-KW"/>
</dbReference>
<keyword evidence="2" id="KW-0723">Serine/threonine-protein kinase</keyword>
<evidence type="ECO:0000256" key="3">
    <source>
        <dbReference type="ARBA" id="ARBA00022679"/>
    </source>
</evidence>
<dbReference type="PROSITE" id="PS50011">
    <property type="entry name" value="PROTEIN_KINASE_DOM"/>
    <property type="match status" value="1"/>
</dbReference>
<dbReference type="Pfam" id="PF00069">
    <property type="entry name" value="Pkinase"/>
    <property type="match status" value="1"/>
</dbReference>
<proteinExistence type="inferred from homology"/>
<dbReference type="GO" id="GO:0005524">
    <property type="term" value="F:ATP binding"/>
    <property type="evidence" value="ECO:0007669"/>
    <property type="project" value="UniProtKB-KW"/>
</dbReference>
<evidence type="ECO:0000259" key="7">
    <source>
        <dbReference type="PROSITE" id="PS50011"/>
    </source>
</evidence>
<evidence type="ECO:0000256" key="5">
    <source>
        <dbReference type="ARBA" id="ARBA00022777"/>
    </source>
</evidence>
<name>A0AAE1M9H7_9FABA</name>
<sequence length="74" mass="8534">MMHSKTRIMSILLWSYVKEGREELLDRILSRGGKYSEEDAKAVMVQILNVVAFCHLQGVVHRDLKPEVGVVLYF</sequence>
<accession>A0AAE1M9H7</accession>
<evidence type="ECO:0000256" key="1">
    <source>
        <dbReference type="ARBA" id="ARBA00005354"/>
    </source>
</evidence>
<evidence type="ECO:0000313" key="9">
    <source>
        <dbReference type="Proteomes" id="UP001293593"/>
    </source>
</evidence>
<gene>
    <name evidence="8" type="ORF">QN277_005156</name>
</gene>
<dbReference type="AlphaFoldDB" id="A0AAE1M9H7"/>
<dbReference type="InterPro" id="IPR050205">
    <property type="entry name" value="CDPK_Ser/Thr_kinases"/>
</dbReference>
<keyword evidence="3" id="KW-0808">Transferase</keyword>
<reference evidence="8" key="1">
    <citation type="submission" date="2023-10" db="EMBL/GenBank/DDBJ databases">
        <title>Chromosome-level genome of the transformable northern wattle, Acacia crassicarpa.</title>
        <authorList>
            <person name="Massaro I."/>
            <person name="Sinha N.R."/>
            <person name="Poethig S."/>
            <person name="Leichty A.R."/>
        </authorList>
    </citation>
    <scope>NUCLEOTIDE SEQUENCE</scope>
    <source>
        <strain evidence="8">Acra3RX</strain>
        <tissue evidence="8">Leaf</tissue>
    </source>
</reference>
<evidence type="ECO:0000256" key="4">
    <source>
        <dbReference type="ARBA" id="ARBA00022741"/>
    </source>
</evidence>
<dbReference type="SUPFAM" id="SSF56112">
    <property type="entry name" value="Protein kinase-like (PK-like)"/>
    <property type="match status" value="1"/>
</dbReference>
<organism evidence="8 9">
    <name type="scientific">Acacia crassicarpa</name>
    <name type="common">northern wattle</name>
    <dbReference type="NCBI Taxonomy" id="499986"/>
    <lineage>
        <taxon>Eukaryota</taxon>
        <taxon>Viridiplantae</taxon>
        <taxon>Streptophyta</taxon>
        <taxon>Embryophyta</taxon>
        <taxon>Tracheophyta</taxon>
        <taxon>Spermatophyta</taxon>
        <taxon>Magnoliopsida</taxon>
        <taxon>eudicotyledons</taxon>
        <taxon>Gunneridae</taxon>
        <taxon>Pentapetalae</taxon>
        <taxon>rosids</taxon>
        <taxon>fabids</taxon>
        <taxon>Fabales</taxon>
        <taxon>Fabaceae</taxon>
        <taxon>Caesalpinioideae</taxon>
        <taxon>mimosoid clade</taxon>
        <taxon>Acacieae</taxon>
        <taxon>Acacia</taxon>
    </lineage>
</organism>
<comment type="similarity">
    <text evidence="1">Belongs to the protein kinase superfamily. CAMK Ser/Thr protein kinase family. CaMK subfamily.</text>
</comment>
<dbReference type="EMBL" id="JAWXYG010000011">
    <property type="protein sequence ID" value="KAK4258742.1"/>
    <property type="molecule type" value="Genomic_DNA"/>
</dbReference>
<dbReference type="Proteomes" id="UP001293593">
    <property type="component" value="Unassembled WGS sequence"/>
</dbReference>
<keyword evidence="4" id="KW-0547">Nucleotide-binding</keyword>
<keyword evidence="9" id="KW-1185">Reference proteome</keyword>
<dbReference type="Gene3D" id="1.10.510.10">
    <property type="entry name" value="Transferase(Phosphotransferase) domain 1"/>
    <property type="match status" value="1"/>
</dbReference>
<evidence type="ECO:0000256" key="2">
    <source>
        <dbReference type="ARBA" id="ARBA00022527"/>
    </source>
</evidence>
<keyword evidence="5" id="KW-0418">Kinase</keyword>
<protein>
    <recommendedName>
        <fullName evidence="7">Protein kinase domain-containing protein</fullName>
    </recommendedName>
</protein>
<evidence type="ECO:0000256" key="6">
    <source>
        <dbReference type="ARBA" id="ARBA00022840"/>
    </source>
</evidence>
<dbReference type="InterPro" id="IPR011009">
    <property type="entry name" value="Kinase-like_dom_sf"/>
</dbReference>
<dbReference type="InterPro" id="IPR000719">
    <property type="entry name" value="Prot_kinase_dom"/>
</dbReference>